<dbReference type="FunFam" id="3.20.20.140:FF:000005">
    <property type="entry name" value="TatD family hydrolase"/>
    <property type="match status" value="1"/>
</dbReference>
<dbReference type="AlphaFoldDB" id="A0A1J5RWW5"/>
<dbReference type="PIRSF" id="PIRSF005902">
    <property type="entry name" value="DNase_TatD"/>
    <property type="match status" value="1"/>
</dbReference>
<dbReference type="GO" id="GO:0004536">
    <property type="term" value="F:DNA nuclease activity"/>
    <property type="evidence" value="ECO:0007669"/>
    <property type="project" value="InterPro"/>
</dbReference>
<keyword evidence="1" id="KW-0479">Metal-binding</keyword>
<reference evidence="3" key="1">
    <citation type="submission" date="2016-10" db="EMBL/GenBank/DDBJ databases">
        <title>Sequence of Gallionella enrichment culture.</title>
        <authorList>
            <person name="Poehlein A."/>
            <person name="Muehling M."/>
            <person name="Daniel R."/>
        </authorList>
    </citation>
    <scope>NUCLEOTIDE SEQUENCE</scope>
</reference>
<dbReference type="GO" id="GO:0005829">
    <property type="term" value="C:cytosol"/>
    <property type="evidence" value="ECO:0007669"/>
    <property type="project" value="TreeGrafter"/>
</dbReference>
<dbReference type="InterPro" id="IPR015991">
    <property type="entry name" value="TatD/YcfH-like"/>
</dbReference>
<evidence type="ECO:0000256" key="1">
    <source>
        <dbReference type="ARBA" id="ARBA00022723"/>
    </source>
</evidence>
<dbReference type="PROSITE" id="PS01091">
    <property type="entry name" value="TATD_3"/>
    <property type="match status" value="1"/>
</dbReference>
<proteinExistence type="predicted"/>
<evidence type="ECO:0000313" key="3">
    <source>
        <dbReference type="EMBL" id="OIR00322.1"/>
    </source>
</evidence>
<name>A0A1J5RWW5_9ZZZZ</name>
<keyword evidence="2 3" id="KW-0378">Hydrolase</keyword>
<dbReference type="NCBIfam" id="TIGR00010">
    <property type="entry name" value="YchF/TatD family DNA exonuclease"/>
    <property type="match status" value="1"/>
</dbReference>
<dbReference type="GO" id="GO:0046872">
    <property type="term" value="F:metal ion binding"/>
    <property type="evidence" value="ECO:0007669"/>
    <property type="project" value="UniProtKB-KW"/>
</dbReference>
<dbReference type="GO" id="GO:0016788">
    <property type="term" value="F:hydrolase activity, acting on ester bonds"/>
    <property type="evidence" value="ECO:0007669"/>
    <property type="project" value="InterPro"/>
</dbReference>
<dbReference type="PROSITE" id="PS01137">
    <property type="entry name" value="TATD_1"/>
    <property type="match status" value="1"/>
</dbReference>
<dbReference type="EMBL" id="MLJW01000096">
    <property type="protein sequence ID" value="OIR00322.1"/>
    <property type="molecule type" value="Genomic_DNA"/>
</dbReference>
<gene>
    <name evidence="3" type="primary">ycfH_6</name>
    <name evidence="3" type="ORF">GALL_175750</name>
</gene>
<dbReference type="Pfam" id="PF01026">
    <property type="entry name" value="TatD_DNase"/>
    <property type="match status" value="1"/>
</dbReference>
<comment type="caution">
    <text evidence="3">The sequence shown here is derived from an EMBL/GenBank/DDBJ whole genome shotgun (WGS) entry which is preliminary data.</text>
</comment>
<dbReference type="InterPro" id="IPR018228">
    <property type="entry name" value="DNase_TatD-rel_CS"/>
</dbReference>
<organism evidence="3">
    <name type="scientific">mine drainage metagenome</name>
    <dbReference type="NCBI Taxonomy" id="410659"/>
    <lineage>
        <taxon>unclassified sequences</taxon>
        <taxon>metagenomes</taxon>
        <taxon>ecological metagenomes</taxon>
    </lineage>
</organism>
<dbReference type="PANTHER" id="PTHR46124:SF2">
    <property type="entry name" value="D-AMINOACYL-TRNA DEACYLASE"/>
    <property type="match status" value="1"/>
</dbReference>
<dbReference type="PANTHER" id="PTHR46124">
    <property type="entry name" value="D-AMINOACYL-TRNA DEACYLASE"/>
    <property type="match status" value="1"/>
</dbReference>
<protein>
    <submittedName>
        <fullName evidence="3">Putative deoxyribonuclease YcfH</fullName>
        <ecNumber evidence="3">3.1.21.-</ecNumber>
    </submittedName>
</protein>
<evidence type="ECO:0000256" key="2">
    <source>
        <dbReference type="ARBA" id="ARBA00022801"/>
    </source>
</evidence>
<dbReference type="InterPro" id="IPR032466">
    <property type="entry name" value="Metal_Hydrolase"/>
</dbReference>
<sequence>MPLVDSHCHLNFEDFQPDFEDVLARARNAGVETILTISTRLSTFGQVLAIAERHDNIYCSVGVHPHEAGSEKATVEQLVDLARHPKVVAFGETGLDYFYERSPREAQRANFRNHIAAARIAGLPVIVHTRQADLDTAIILAAEMSMGPFTGLIHCFSSGRQLAEKAIKHGLFISLSGIITFNKSDELREVVRDLPLERLLVETDAPYLAPVPKRGKRNEPAFVVHTAQALADLMKVPGDEIARVTTDNFYRLFTKVPRP</sequence>
<dbReference type="CDD" id="cd01310">
    <property type="entry name" value="TatD_DNAse"/>
    <property type="match status" value="1"/>
</dbReference>
<dbReference type="SUPFAM" id="SSF51556">
    <property type="entry name" value="Metallo-dependent hydrolases"/>
    <property type="match status" value="1"/>
</dbReference>
<dbReference type="InterPro" id="IPR001130">
    <property type="entry name" value="TatD-like"/>
</dbReference>
<dbReference type="EC" id="3.1.21.-" evidence="3"/>
<dbReference type="Gene3D" id="3.20.20.140">
    <property type="entry name" value="Metal-dependent hydrolases"/>
    <property type="match status" value="1"/>
</dbReference>
<accession>A0A1J5RWW5</accession>